<accession>A0A1A8CDL1</accession>
<gene>
    <name evidence="2" type="primary">CR392001.1</name>
</gene>
<organism evidence="2">
    <name type="scientific">Nothobranchius kadleci</name>
    <name type="common">African annual killifish</name>
    <dbReference type="NCBI Taxonomy" id="1051664"/>
    <lineage>
        <taxon>Eukaryota</taxon>
        <taxon>Metazoa</taxon>
        <taxon>Chordata</taxon>
        <taxon>Craniata</taxon>
        <taxon>Vertebrata</taxon>
        <taxon>Euteleostomi</taxon>
        <taxon>Actinopterygii</taxon>
        <taxon>Neopterygii</taxon>
        <taxon>Teleostei</taxon>
        <taxon>Neoteleostei</taxon>
        <taxon>Acanthomorphata</taxon>
        <taxon>Ovalentaria</taxon>
        <taxon>Atherinomorphae</taxon>
        <taxon>Cyprinodontiformes</taxon>
        <taxon>Nothobranchiidae</taxon>
        <taxon>Nothobranchius</taxon>
    </lineage>
</organism>
<reference evidence="2" key="2">
    <citation type="submission" date="2016-06" db="EMBL/GenBank/DDBJ databases">
        <title>The genome of a short-lived fish provides insights into sex chromosome evolution and the genetic control of aging.</title>
        <authorList>
            <person name="Reichwald K."/>
            <person name="Felder M."/>
            <person name="Petzold A."/>
            <person name="Koch P."/>
            <person name="Groth M."/>
            <person name="Platzer M."/>
        </authorList>
    </citation>
    <scope>NUCLEOTIDE SEQUENCE</scope>
    <source>
        <tissue evidence="2">Brain</tissue>
    </source>
</reference>
<evidence type="ECO:0000256" key="1">
    <source>
        <dbReference type="SAM" id="MobiDB-lite"/>
    </source>
</evidence>
<evidence type="ECO:0000313" key="2">
    <source>
        <dbReference type="EMBL" id="SBP77907.1"/>
    </source>
</evidence>
<proteinExistence type="predicted"/>
<feature type="non-terminal residue" evidence="2">
    <location>
        <position position="1"/>
    </location>
</feature>
<name>A0A1A8CDL1_NOTKA</name>
<dbReference type="AlphaFoldDB" id="A0A1A8CDL1"/>
<protein>
    <submittedName>
        <fullName evidence="2">Uncharacterized protein</fullName>
    </submittedName>
</protein>
<dbReference type="EMBL" id="HADZ01013966">
    <property type="protein sequence ID" value="SBP77907.1"/>
    <property type="molecule type" value="Transcribed_RNA"/>
</dbReference>
<feature type="region of interest" description="Disordered" evidence="1">
    <location>
        <begin position="37"/>
        <end position="64"/>
    </location>
</feature>
<sequence length="87" mass="9097">QEAASEAGKKKSWACRPSAPVLLRVVFSALCSSPCTPTAAPPTTSLSSLSSLQTTPPSSDSSLTGISLPAEWRWNSWCPGAVTTTWC</sequence>
<reference evidence="2" key="1">
    <citation type="submission" date="2016-05" db="EMBL/GenBank/DDBJ databases">
        <authorList>
            <person name="Lavstsen T."/>
            <person name="Jespersen J.S."/>
        </authorList>
    </citation>
    <scope>NUCLEOTIDE SEQUENCE</scope>
    <source>
        <tissue evidence="2">Brain</tissue>
    </source>
</reference>